<keyword evidence="2" id="KW-0732">Signal</keyword>
<dbReference type="InterPro" id="IPR050300">
    <property type="entry name" value="GDXG_lipolytic_enzyme"/>
</dbReference>
<dbReference type="Pfam" id="PF07859">
    <property type="entry name" value="Abhydrolase_3"/>
    <property type="match status" value="1"/>
</dbReference>
<organism evidence="4 5">
    <name type="scientific">Pseudomonas eucalypticola</name>
    <dbReference type="NCBI Taxonomy" id="2599595"/>
    <lineage>
        <taxon>Bacteria</taxon>
        <taxon>Pseudomonadati</taxon>
        <taxon>Pseudomonadota</taxon>
        <taxon>Gammaproteobacteria</taxon>
        <taxon>Pseudomonadales</taxon>
        <taxon>Pseudomonadaceae</taxon>
        <taxon>Pseudomonas</taxon>
    </lineage>
</organism>
<gene>
    <name evidence="4" type="ORF">HWQ56_09490</name>
</gene>
<proteinExistence type="predicted"/>
<dbReference type="PROSITE" id="PS51257">
    <property type="entry name" value="PROKAR_LIPOPROTEIN"/>
    <property type="match status" value="1"/>
</dbReference>
<dbReference type="InterPro" id="IPR029058">
    <property type="entry name" value="AB_hydrolase_fold"/>
</dbReference>
<dbReference type="KEGG" id="pez:HWQ56_09490"/>
<reference evidence="4 5" key="1">
    <citation type="submission" date="2020-06" db="EMBL/GenBank/DDBJ databases">
        <title>Pseudomonas eucalypticola sp. nov., an endophyte of Eucalyptus dunnii leaves with biocontrol ability of eucalyptus leaf blight.</title>
        <authorList>
            <person name="Liu Y."/>
            <person name="Song Z."/>
            <person name="Zeng H."/>
            <person name="Lu M."/>
            <person name="Wang X."/>
            <person name="Lian X."/>
            <person name="Zhang Q."/>
        </authorList>
    </citation>
    <scope>NUCLEOTIDE SEQUENCE [LARGE SCALE GENOMIC DNA]</scope>
    <source>
        <strain evidence="4 5">NP-1</strain>
    </source>
</reference>
<sequence length="356" mass="37580">MSKTLLALLTLALAACSSTPPPPTPEQLAQIEAANLHTDADMAQVLDKLASLNPQPIENLDVGTARLQPTLTDAAKALMADQGRDSDPAVLAPGVSAYDRTVPGAAGQIPATVYTPPGDNYKPVILYFHGGGWVLADRKVYDSSARALAKLADAVVVSIDYRRAPEDRFPAAADDGVAVYRWLTHYAKAVGGDPQHLALAGESAGGNLALATAIAAHEQGLAAPKQVLAIYPVTQTGSDTESYAKYAHAKPLNAAMMPWFFNQLLADPAQKQDPRLDVLHANLQGLAPVTLINAEVDPLRDDGALMETALKAAGVSVERRVYSGVTHEFFGLGALVQQAAQAQAYAGERLKADLHR</sequence>
<dbReference type="EMBL" id="CP056030">
    <property type="protein sequence ID" value="QKZ04000.1"/>
    <property type="molecule type" value="Genomic_DNA"/>
</dbReference>
<dbReference type="GO" id="GO:0016787">
    <property type="term" value="F:hydrolase activity"/>
    <property type="evidence" value="ECO:0007669"/>
    <property type="project" value="UniProtKB-KW"/>
</dbReference>
<feature type="domain" description="Alpha/beta hydrolase fold-3" evidence="3">
    <location>
        <begin position="125"/>
        <end position="330"/>
    </location>
</feature>
<dbReference type="SUPFAM" id="SSF53474">
    <property type="entry name" value="alpha/beta-Hydrolases"/>
    <property type="match status" value="1"/>
</dbReference>
<dbReference type="Proteomes" id="UP000509568">
    <property type="component" value="Chromosome"/>
</dbReference>
<dbReference type="PANTHER" id="PTHR48081:SF8">
    <property type="entry name" value="ALPHA_BETA HYDROLASE FOLD-3 DOMAIN-CONTAINING PROTEIN-RELATED"/>
    <property type="match status" value="1"/>
</dbReference>
<evidence type="ECO:0000313" key="4">
    <source>
        <dbReference type="EMBL" id="QKZ04000.1"/>
    </source>
</evidence>
<feature type="chain" id="PRO_5028814765" evidence="2">
    <location>
        <begin position="18"/>
        <end position="356"/>
    </location>
</feature>
<protein>
    <submittedName>
        <fullName evidence="4">Alpha/beta hydrolase</fullName>
    </submittedName>
</protein>
<dbReference type="PANTHER" id="PTHR48081">
    <property type="entry name" value="AB HYDROLASE SUPERFAMILY PROTEIN C4A8.06C"/>
    <property type="match status" value="1"/>
</dbReference>
<evidence type="ECO:0000256" key="1">
    <source>
        <dbReference type="ARBA" id="ARBA00022801"/>
    </source>
</evidence>
<feature type="signal peptide" evidence="2">
    <location>
        <begin position="1"/>
        <end position="17"/>
    </location>
</feature>
<evidence type="ECO:0000256" key="2">
    <source>
        <dbReference type="SAM" id="SignalP"/>
    </source>
</evidence>
<accession>A0A7D5D680</accession>
<keyword evidence="5" id="KW-1185">Reference proteome</keyword>
<dbReference type="AlphaFoldDB" id="A0A7D5D680"/>
<evidence type="ECO:0000313" key="5">
    <source>
        <dbReference type="Proteomes" id="UP000509568"/>
    </source>
</evidence>
<dbReference type="RefSeq" id="WP_158156553.1">
    <property type="nucleotide sequence ID" value="NZ_CP056030.1"/>
</dbReference>
<evidence type="ECO:0000259" key="3">
    <source>
        <dbReference type="Pfam" id="PF07859"/>
    </source>
</evidence>
<dbReference type="InterPro" id="IPR013094">
    <property type="entry name" value="AB_hydrolase_3"/>
</dbReference>
<dbReference type="Gene3D" id="3.40.50.1820">
    <property type="entry name" value="alpha/beta hydrolase"/>
    <property type="match status" value="1"/>
</dbReference>
<name>A0A7D5D680_9PSED</name>
<keyword evidence="1 4" id="KW-0378">Hydrolase</keyword>